<evidence type="ECO:0000256" key="6">
    <source>
        <dbReference type="RuleBase" id="RU367022"/>
    </source>
</evidence>
<dbReference type="AlphaFoldDB" id="A0A2I4HC19"/>
<evidence type="ECO:0000256" key="1">
    <source>
        <dbReference type="ARBA" id="ARBA00006921"/>
    </source>
</evidence>
<sequence>MKTQKITFFWGNYTQVIFSGWPGQSFSSYILALVLVFVLGFAVEWLSHTKIIKSSCSTDKITAGLLQTGMHGIRVGMAYLAMLAVMSMNVGVLLAAIAGYTVGFLIFGSCVFVINYNAKMSSTSMQLPFHDDPDLPPFNC</sequence>
<reference evidence="8" key="1">
    <citation type="submission" date="2025-08" db="UniProtKB">
        <authorList>
            <consortium name="RefSeq"/>
        </authorList>
    </citation>
    <scope>IDENTIFICATION</scope>
    <source>
        <tissue evidence="8">Leaves</tissue>
    </source>
</reference>
<proteinExistence type="inferred from homology"/>
<keyword evidence="5 6" id="KW-0472">Membrane</keyword>
<feature type="transmembrane region" description="Helical" evidence="6">
    <location>
        <begin position="26"/>
        <end position="47"/>
    </location>
</feature>
<dbReference type="OrthoDB" id="73901at2759"/>
<feature type="transmembrane region" description="Helical" evidence="6">
    <location>
        <begin position="68"/>
        <end position="86"/>
    </location>
</feature>
<keyword evidence="6" id="KW-0406">Ion transport</keyword>
<organism evidence="7 8">
    <name type="scientific">Juglans regia</name>
    <name type="common">English walnut</name>
    <dbReference type="NCBI Taxonomy" id="51240"/>
    <lineage>
        <taxon>Eukaryota</taxon>
        <taxon>Viridiplantae</taxon>
        <taxon>Streptophyta</taxon>
        <taxon>Embryophyta</taxon>
        <taxon>Tracheophyta</taxon>
        <taxon>Spermatophyta</taxon>
        <taxon>Magnoliopsida</taxon>
        <taxon>eudicotyledons</taxon>
        <taxon>Gunneridae</taxon>
        <taxon>Pentapetalae</taxon>
        <taxon>rosids</taxon>
        <taxon>fabids</taxon>
        <taxon>Fagales</taxon>
        <taxon>Juglandaceae</taxon>
        <taxon>Juglans</taxon>
    </lineage>
</organism>
<comment type="similarity">
    <text evidence="1 6">Belongs to the copper transporter (Ctr) (TC 1.A.56) family. SLC31A subfamily.</text>
</comment>
<name>A0A2I4HC19_JUGRE</name>
<evidence type="ECO:0000256" key="2">
    <source>
        <dbReference type="ARBA" id="ARBA00022692"/>
    </source>
</evidence>
<dbReference type="PANTHER" id="PTHR12483:SF83">
    <property type="entry name" value="COPPER TRANSPORT PROTEIN"/>
    <property type="match status" value="1"/>
</dbReference>
<dbReference type="GO" id="GO:0005375">
    <property type="term" value="F:copper ion transmembrane transporter activity"/>
    <property type="evidence" value="ECO:0000318"/>
    <property type="project" value="GO_Central"/>
</dbReference>
<dbReference type="GO" id="GO:0005886">
    <property type="term" value="C:plasma membrane"/>
    <property type="evidence" value="ECO:0000318"/>
    <property type="project" value="GO_Central"/>
</dbReference>
<dbReference type="KEGG" id="jre:109015685"/>
<evidence type="ECO:0000256" key="5">
    <source>
        <dbReference type="ARBA" id="ARBA00023136"/>
    </source>
</evidence>
<evidence type="ECO:0000256" key="3">
    <source>
        <dbReference type="ARBA" id="ARBA00022796"/>
    </source>
</evidence>
<evidence type="ECO:0000313" key="8">
    <source>
        <dbReference type="RefSeq" id="XP_018853696.1"/>
    </source>
</evidence>
<dbReference type="Gramene" id="Jr05_07840_p1">
    <property type="protein sequence ID" value="cds.Jr05_07840_p1"/>
    <property type="gene ID" value="Jr05_07840"/>
</dbReference>
<evidence type="ECO:0000256" key="4">
    <source>
        <dbReference type="ARBA" id="ARBA00022989"/>
    </source>
</evidence>
<evidence type="ECO:0000313" key="7">
    <source>
        <dbReference type="Proteomes" id="UP000235220"/>
    </source>
</evidence>
<keyword evidence="6" id="KW-0186">Copper</keyword>
<keyword evidence="3 6" id="KW-0187">Copper transport</keyword>
<dbReference type="STRING" id="51240.A0A2I4HC19"/>
<keyword evidence="6" id="KW-0813">Transport</keyword>
<dbReference type="Proteomes" id="UP000235220">
    <property type="component" value="Chromosome 5"/>
</dbReference>
<keyword evidence="2 6" id="KW-0812">Transmembrane</keyword>
<dbReference type="Pfam" id="PF04145">
    <property type="entry name" value="Ctr"/>
    <property type="match status" value="1"/>
</dbReference>
<protein>
    <recommendedName>
        <fullName evidence="6">Copper transport protein</fullName>
    </recommendedName>
</protein>
<accession>A0A2I4HC19</accession>
<dbReference type="PANTHER" id="PTHR12483">
    <property type="entry name" value="SOLUTE CARRIER FAMILY 31 COPPER TRANSPORTERS"/>
    <property type="match status" value="1"/>
</dbReference>
<dbReference type="RefSeq" id="XP_018853696.1">
    <property type="nucleotide sequence ID" value="XM_018998151.2"/>
</dbReference>
<keyword evidence="7" id="KW-1185">Reference proteome</keyword>
<comment type="subcellular location">
    <subcellularLocation>
        <location evidence="6">Membrane</location>
        <topology evidence="6">Multi-pass membrane protein</topology>
    </subcellularLocation>
</comment>
<keyword evidence="4 6" id="KW-1133">Transmembrane helix</keyword>
<dbReference type="GeneID" id="109015685"/>
<gene>
    <name evidence="8" type="primary">LOC109015685</name>
</gene>
<feature type="transmembrane region" description="Helical" evidence="6">
    <location>
        <begin position="92"/>
        <end position="116"/>
    </location>
</feature>
<dbReference type="InterPro" id="IPR007274">
    <property type="entry name" value="Cop_transporter"/>
</dbReference>